<comment type="caution">
    <text evidence="8">The sequence shown here is derived from an EMBL/GenBank/DDBJ whole genome shotgun (WGS) entry which is preliminary data.</text>
</comment>
<dbReference type="EMBL" id="BSNF01000010">
    <property type="protein sequence ID" value="GLQ07962.1"/>
    <property type="molecule type" value="Genomic_DNA"/>
</dbReference>
<dbReference type="HAMAP" id="MF_00198">
    <property type="entry name" value="Spermidine_synth"/>
    <property type="match status" value="1"/>
</dbReference>
<dbReference type="PROSITE" id="PS51006">
    <property type="entry name" value="PABS_2"/>
    <property type="match status" value="1"/>
</dbReference>
<evidence type="ECO:0000313" key="9">
    <source>
        <dbReference type="Proteomes" id="UP001161409"/>
    </source>
</evidence>
<dbReference type="SUPFAM" id="SSF53335">
    <property type="entry name" value="S-adenosyl-L-methionine-dependent methyltransferases"/>
    <property type="match status" value="1"/>
</dbReference>
<feature type="binding site" evidence="5">
    <location>
        <position position="38"/>
    </location>
    <ligand>
        <name>S-methyl-5'-thioadenosine</name>
        <dbReference type="ChEBI" id="CHEBI:17509"/>
    </ligand>
</feature>
<dbReference type="Gene3D" id="3.40.50.150">
    <property type="entry name" value="Vaccinia Virus protein VP39"/>
    <property type="match status" value="1"/>
</dbReference>
<dbReference type="CDD" id="cd02440">
    <property type="entry name" value="AdoMet_MTases"/>
    <property type="match status" value="1"/>
</dbReference>
<comment type="catalytic activity">
    <reaction evidence="5">
        <text>S-adenosyl 3-(methylsulfanyl)propylamine + putrescine = S-methyl-5'-thioadenosine + spermidine + H(+)</text>
        <dbReference type="Rhea" id="RHEA:12721"/>
        <dbReference type="ChEBI" id="CHEBI:15378"/>
        <dbReference type="ChEBI" id="CHEBI:17509"/>
        <dbReference type="ChEBI" id="CHEBI:57443"/>
        <dbReference type="ChEBI" id="CHEBI:57834"/>
        <dbReference type="ChEBI" id="CHEBI:326268"/>
        <dbReference type="EC" id="2.5.1.16"/>
    </reaction>
</comment>
<dbReference type="RefSeq" id="WP_169561916.1">
    <property type="nucleotide sequence ID" value="NZ_BSNF01000010.1"/>
</dbReference>
<comment type="caution">
    <text evidence="5">Lacks conserved residue(s) required for the propagation of feature annotation.</text>
</comment>
<evidence type="ECO:0000256" key="2">
    <source>
        <dbReference type="ARBA" id="ARBA00022679"/>
    </source>
</evidence>
<reference evidence="8" key="1">
    <citation type="journal article" date="2014" name="Int. J. Syst. Evol. Microbiol.">
        <title>Complete genome of a new Firmicutes species belonging to the dominant human colonic microbiota ('Ruminococcus bicirculans') reveals two chromosomes and a selective capacity to utilize plant glucans.</title>
        <authorList>
            <consortium name="NISC Comparative Sequencing Program"/>
            <person name="Wegmann U."/>
            <person name="Louis P."/>
            <person name="Goesmann A."/>
            <person name="Henrissat B."/>
            <person name="Duncan S.H."/>
            <person name="Flint H.J."/>
        </authorList>
    </citation>
    <scope>NUCLEOTIDE SEQUENCE</scope>
    <source>
        <strain evidence="8">NBRC 103408</strain>
    </source>
</reference>
<proteinExistence type="inferred from homology"/>
<evidence type="ECO:0000313" key="8">
    <source>
        <dbReference type="EMBL" id="GLQ07962.1"/>
    </source>
</evidence>
<comment type="similarity">
    <text evidence="1 5">Belongs to the spermidine/spermine synthase family.</text>
</comment>
<accession>A0ABQ5U9H6</accession>
<evidence type="ECO:0000256" key="3">
    <source>
        <dbReference type="ARBA" id="ARBA00023066"/>
    </source>
</evidence>
<evidence type="ECO:0000256" key="6">
    <source>
        <dbReference type="PROSITE-ProRule" id="PRU00354"/>
    </source>
</evidence>
<reference evidence="8" key="2">
    <citation type="submission" date="2023-01" db="EMBL/GenBank/DDBJ databases">
        <title>Draft genome sequence of Sneathiella chinensis strain NBRC 103408.</title>
        <authorList>
            <person name="Sun Q."/>
            <person name="Mori K."/>
        </authorList>
    </citation>
    <scope>NUCLEOTIDE SEQUENCE</scope>
    <source>
        <strain evidence="8">NBRC 103408</strain>
    </source>
</reference>
<gene>
    <name evidence="8" type="primary">speE1</name>
    <name evidence="5" type="synonym">speE</name>
    <name evidence="8" type="ORF">GCM10007924_31840</name>
</gene>
<evidence type="ECO:0000259" key="7">
    <source>
        <dbReference type="PROSITE" id="PS51006"/>
    </source>
</evidence>
<feature type="binding site" evidence="5">
    <location>
        <position position="172"/>
    </location>
    <ligand>
        <name>S-methyl-5'-thioadenosine</name>
        <dbReference type="ChEBI" id="CHEBI:17509"/>
    </ligand>
</feature>
<dbReference type="InterPro" id="IPR035246">
    <property type="entry name" value="Spermidine_synt_N"/>
</dbReference>
<dbReference type="PANTHER" id="PTHR11558">
    <property type="entry name" value="SPERMIDINE/SPERMINE SYNTHASE"/>
    <property type="match status" value="1"/>
</dbReference>
<feature type="binding site" evidence="5">
    <location>
        <begin position="144"/>
        <end position="145"/>
    </location>
    <ligand>
        <name>S-methyl-5'-thioadenosine</name>
        <dbReference type="ChEBI" id="CHEBI:17509"/>
    </ligand>
</feature>
<comment type="subunit">
    <text evidence="5">Homodimer or homotetramer.</text>
</comment>
<comment type="function">
    <text evidence="5">Catalyzes the irreversible transfer of a propylamine group from the amino donor S-adenosylmethioninamine (decarboxy-AdoMet) to putrescine (1,4-diaminobutane) to yield spermidine.</text>
</comment>
<keyword evidence="3 5" id="KW-0745">Spermidine biosynthesis</keyword>
<dbReference type="PROSITE" id="PS01330">
    <property type="entry name" value="PABS_1"/>
    <property type="match status" value="1"/>
</dbReference>
<feature type="binding site" evidence="5">
    <location>
        <position position="114"/>
    </location>
    <ligand>
        <name>S-methyl-5'-thioadenosine</name>
        <dbReference type="ChEBI" id="CHEBI:17509"/>
    </ligand>
</feature>
<organism evidence="8 9">
    <name type="scientific">Sneathiella chinensis</name>
    <dbReference type="NCBI Taxonomy" id="349750"/>
    <lineage>
        <taxon>Bacteria</taxon>
        <taxon>Pseudomonadati</taxon>
        <taxon>Pseudomonadota</taxon>
        <taxon>Alphaproteobacteria</taxon>
        <taxon>Sneathiellales</taxon>
        <taxon>Sneathiellaceae</taxon>
        <taxon>Sneathiella</taxon>
    </lineage>
</organism>
<dbReference type="InterPro" id="IPR001045">
    <property type="entry name" value="Spermi_synthase"/>
</dbReference>
<dbReference type="EC" id="2.5.1.16" evidence="5"/>
<dbReference type="InterPro" id="IPR030374">
    <property type="entry name" value="PABS"/>
</dbReference>
<dbReference type="Gene3D" id="2.30.140.10">
    <property type="entry name" value="Spermidine synthase, tetramerisation domain"/>
    <property type="match status" value="1"/>
</dbReference>
<dbReference type="InterPro" id="IPR030373">
    <property type="entry name" value="PABS_CS"/>
</dbReference>
<evidence type="ECO:0000256" key="1">
    <source>
        <dbReference type="ARBA" id="ARBA00007867"/>
    </source>
</evidence>
<keyword evidence="2 5" id="KW-0808">Transferase</keyword>
<dbReference type="Proteomes" id="UP001161409">
    <property type="component" value="Unassembled WGS sequence"/>
</dbReference>
<comment type="pathway">
    <text evidence="5">Amine and polyamine biosynthesis; spermidine biosynthesis; spermidine from putrescine: step 1/1.</text>
</comment>
<keyword evidence="9" id="KW-1185">Reference proteome</keyword>
<name>A0ABQ5U9H6_9PROT</name>
<evidence type="ECO:0000256" key="5">
    <source>
        <dbReference type="HAMAP-Rule" id="MF_00198"/>
    </source>
</evidence>
<keyword evidence="4 5" id="KW-0620">Polyamine biosynthesis</keyword>
<dbReference type="InterPro" id="IPR029063">
    <property type="entry name" value="SAM-dependent_MTases_sf"/>
</dbReference>
<dbReference type="Pfam" id="PF01564">
    <property type="entry name" value="Spermine_synth"/>
    <property type="match status" value="1"/>
</dbReference>
<feature type="binding site" evidence="5">
    <location>
        <position position="69"/>
    </location>
    <ligand>
        <name>spermidine</name>
        <dbReference type="ChEBI" id="CHEBI:57834"/>
    </ligand>
</feature>
<feature type="domain" description="PABS" evidence="7">
    <location>
        <begin position="10"/>
        <end position="257"/>
    </location>
</feature>
<protein>
    <recommendedName>
        <fullName evidence="5">Polyamine aminopropyltransferase</fullName>
    </recommendedName>
    <alternativeName>
        <fullName evidence="5">Putrescine aminopropyltransferase</fullName>
        <shortName evidence="5">PAPT</shortName>
    </alternativeName>
    <alternativeName>
        <fullName evidence="5">Spermidine synthase</fullName>
        <shortName evidence="5">SPDS</shortName>
        <shortName evidence="5">SPDSY</shortName>
        <ecNumber evidence="5">2.5.1.16</ecNumber>
    </alternativeName>
</protein>
<evidence type="ECO:0000256" key="4">
    <source>
        <dbReference type="ARBA" id="ARBA00023115"/>
    </source>
</evidence>
<dbReference type="Pfam" id="PF17284">
    <property type="entry name" value="Spermine_synt_N"/>
    <property type="match status" value="1"/>
</dbReference>
<feature type="active site" description="Proton acceptor" evidence="5 6">
    <location>
        <position position="165"/>
    </location>
</feature>
<sequence length="295" mass="33438">MTKISEVSRNWWHEETEGVAFTHALDMKKLHEEQSPFQKIEIFEHETFGRVLTLDGLVQASEADEFMYHEMAVHVPLLGRERREASVLIVGGGDGGILREVLKHDFVTRVVMVEIDERVVELSKQYLGINGDYDDPRAELVIGDAADYMRKARAAGDKFDLIVLDLSEPVGPSSTVFTEEFCENFSACITDDGVVLDSDSIFVGKDRAYFLQELCGDKDQNLVSIMQNRKLLPHVSGYRSIVQLYPAAEFGFFLYSKDGHDYSRPVKEHVGRHYNPALHTGSFALPTWWKTNLGF</sequence>
<feature type="binding site" evidence="5">
    <location>
        <position position="94"/>
    </location>
    <ligand>
        <name>spermidine</name>
        <dbReference type="ChEBI" id="CHEBI:57834"/>
    </ligand>
</feature>
<dbReference type="InterPro" id="IPR037163">
    <property type="entry name" value="Spermidine_synt_N_sf"/>
</dbReference>
<dbReference type="PANTHER" id="PTHR11558:SF11">
    <property type="entry name" value="SPERMIDINE SYNTHASE"/>
    <property type="match status" value="1"/>
</dbReference>